<organism evidence="1 2">
    <name type="scientific">Pelotomaculum isophthalicicum JI</name>
    <dbReference type="NCBI Taxonomy" id="947010"/>
    <lineage>
        <taxon>Bacteria</taxon>
        <taxon>Bacillati</taxon>
        <taxon>Bacillota</taxon>
        <taxon>Clostridia</taxon>
        <taxon>Eubacteriales</taxon>
        <taxon>Desulfotomaculaceae</taxon>
        <taxon>Pelotomaculum</taxon>
    </lineage>
</organism>
<keyword evidence="2" id="KW-1185">Reference proteome</keyword>
<proteinExistence type="predicted"/>
<dbReference type="EMBL" id="JAKOAV010000032">
    <property type="protein sequence ID" value="MDF9409508.1"/>
    <property type="molecule type" value="Genomic_DNA"/>
</dbReference>
<protein>
    <submittedName>
        <fullName evidence="1">Uncharacterized protein</fullName>
    </submittedName>
</protein>
<accession>A0A9X4JWN2</accession>
<dbReference type="AlphaFoldDB" id="A0A9X4JWN2"/>
<gene>
    <name evidence="1" type="ORF">L7E55_14275</name>
</gene>
<comment type="caution">
    <text evidence="1">The sequence shown here is derived from an EMBL/GenBank/DDBJ whole genome shotgun (WGS) entry which is preliminary data.</text>
</comment>
<name>A0A9X4JWN2_9FIRM</name>
<evidence type="ECO:0000313" key="2">
    <source>
        <dbReference type="Proteomes" id="UP001154312"/>
    </source>
</evidence>
<reference evidence="1" key="1">
    <citation type="submission" date="2022-02" db="EMBL/GenBank/DDBJ databases">
        <authorList>
            <person name="Leng L."/>
        </authorList>
    </citation>
    <scope>NUCLEOTIDE SEQUENCE</scope>
    <source>
        <strain evidence="1">JI</strain>
    </source>
</reference>
<sequence>MGNVVTLPKRLWTLWSDRPESCTIKSPEQFAVSNSLLMAVNRAVHKIHMSGMSTSLLQAGTFRKTVLLMMNVRKQNIEL</sequence>
<dbReference type="Proteomes" id="UP001154312">
    <property type="component" value="Unassembled WGS sequence"/>
</dbReference>
<dbReference type="RefSeq" id="WP_277444979.1">
    <property type="nucleotide sequence ID" value="NZ_JAKOAV010000032.1"/>
</dbReference>
<evidence type="ECO:0000313" key="1">
    <source>
        <dbReference type="EMBL" id="MDF9409508.1"/>
    </source>
</evidence>